<keyword evidence="8" id="KW-1185">Reference proteome</keyword>
<organism evidence="7 8">
    <name type="scientific">Hydnum rufescens UP504</name>
    <dbReference type="NCBI Taxonomy" id="1448309"/>
    <lineage>
        <taxon>Eukaryota</taxon>
        <taxon>Fungi</taxon>
        <taxon>Dikarya</taxon>
        <taxon>Basidiomycota</taxon>
        <taxon>Agaricomycotina</taxon>
        <taxon>Agaricomycetes</taxon>
        <taxon>Cantharellales</taxon>
        <taxon>Hydnaceae</taxon>
        <taxon>Hydnum</taxon>
    </lineage>
</organism>
<keyword evidence="5" id="KW-0804">Transcription</keyword>
<protein>
    <recommendedName>
        <fullName evidence="9">snRNA-activating protein complex subunit 3</fullName>
    </recommendedName>
</protein>
<dbReference type="GO" id="GO:0005634">
    <property type="term" value="C:nucleus"/>
    <property type="evidence" value="ECO:0007669"/>
    <property type="project" value="UniProtKB-SubCell"/>
</dbReference>
<reference evidence="7" key="1">
    <citation type="journal article" date="2020" name="Nat. Commun.">
        <title>Large-scale genome sequencing of mycorrhizal fungi provides insights into the early evolution of symbiotic traits.</title>
        <authorList>
            <person name="Miyauchi S."/>
            <person name="Kiss E."/>
            <person name="Kuo A."/>
            <person name="Drula E."/>
            <person name="Kohler A."/>
            <person name="Sanchez-Garcia M."/>
            <person name="Morin E."/>
            <person name="Andreopoulos B."/>
            <person name="Barry K.W."/>
            <person name="Bonito G."/>
            <person name="Buee M."/>
            <person name="Carver A."/>
            <person name="Chen C."/>
            <person name="Cichocki N."/>
            <person name="Clum A."/>
            <person name="Culley D."/>
            <person name="Crous P.W."/>
            <person name="Fauchery L."/>
            <person name="Girlanda M."/>
            <person name="Hayes R.D."/>
            <person name="Keri Z."/>
            <person name="LaButti K."/>
            <person name="Lipzen A."/>
            <person name="Lombard V."/>
            <person name="Magnuson J."/>
            <person name="Maillard F."/>
            <person name="Murat C."/>
            <person name="Nolan M."/>
            <person name="Ohm R.A."/>
            <person name="Pangilinan J."/>
            <person name="Pereira M.F."/>
            <person name="Perotto S."/>
            <person name="Peter M."/>
            <person name="Pfister S."/>
            <person name="Riley R."/>
            <person name="Sitrit Y."/>
            <person name="Stielow J.B."/>
            <person name="Szollosi G."/>
            <person name="Zifcakova L."/>
            <person name="Stursova M."/>
            <person name="Spatafora J.W."/>
            <person name="Tedersoo L."/>
            <person name="Vaario L.M."/>
            <person name="Yamada A."/>
            <person name="Yan M."/>
            <person name="Wang P."/>
            <person name="Xu J."/>
            <person name="Bruns T."/>
            <person name="Baldrian P."/>
            <person name="Vilgalys R."/>
            <person name="Dunand C."/>
            <person name="Henrissat B."/>
            <person name="Grigoriev I.V."/>
            <person name="Hibbett D."/>
            <person name="Nagy L.G."/>
            <person name="Martin F.M."/>
        </authorList>
    </citation>
    <scope>NUCLEOTIDE SEQUENCE</scope>
    <source>
        <strain evidence="7">UP504</strain>
    </source>
</reference>
<evidence type="ECO:0000313" key="7">
    <source>
        <dbReference type="EMBL" id="KAF9510640.1"/>
    </source>
</evidence>
<sequence>MDERWEENSTFGPPSQLVRTSGFLEHVRILQAEIDVLVRMTGSASQGEENYRTLSEEAKEAIQEECSLEGFGNTALDILRNPKLLDFLRTYNDPLDEGKLAEITHPRKRKRNAKTRVPKINGLVSVDSSIEPEQGIKCERPLKICTGITYQNLVDDEIDKLRELMSCINLKCWTIPAEAAFYSHSHKTDDENSLLSLQVAVIAFTNYARSGTHSNGFRRFTQHLILSTQTLGDIYDCIPCQRKHLPNEIYGPDGHTLIGYDANTSYDDEPKGAVICVEGVAHGDGLSRPDYADKLKDFYNKKTSRPIQKGTLMHDTKLSDLELRLHQPYWLVHQGECDHLIVFEQIRLAHASDPRSGYPLMIHQSPVRLSICQICCRLPPEVAVVSDPRIGQSAGLLCSACWRALGDPVEGRDDPVMVIPLLSNDNLF</sequence>
<evidence type="ECO:0000256" key="2">
    <source>
        <dbReference type="ARBA" id="ARBA00010410"/>
    </source>
</evidence>
<name>A0A9P6DUI4_9AGAM</name>
<evidence type="ECO:0000256" key="6">
    <source>
        <dbReference type="ARBA" id="ARBA00023242"/>
    </source>
</evidence>
<evidence type="ECO:0000256" key="3">
    <source>
        <dbReference type="ARBA" id="ARBA00023015"/>
    </source>
</evidence>
<evidence type="ECO:0000256" key="1">
    <source>
        <dbReference type="ARBA" id="ARBA00004123"/>
    </source>
</evidence>
<comment type="similarity">
    <text evidence="2">Belongs to the SNAPC3/SRD2 family.</text>
</comment>
<dbReference type="InterPro" id="IPR022042">
    <property type="entry name" value="snRNA-activating_su3"/>
</dbReference>
<dbReference type="PANTHER" id="PTHR13421">
    <property type="entry name" value="SNRNA-ACTIVATING PROTEIN COMPLEX SUBUNIT 3"/>
    <property type="match status" value="1"/>
</dbReference>
<comment type="subcellular location">
    <subcellularLocation>
        <location evidence="1">Nucleus</location>
    </subcellularLocation>
</comment>
<dbReference type="EMBL" id="MU129013">
    <property type="protein sequence ID" value="KAF9510640.1"/>
    <property type="molecule type" value="Genomic_DNA"/>
</dbReference>
<evidence type="ECO:0000313" key="8">
    <source>
        <dbReference type="Proteomes" id="UP000886523"/>
    </source>
</evidence>
<dbReference type="GO" id="GO:0000978">
    <property type="term" value="F:RNA polymerase II cis-regulatory region sequence-specific DNA binding"/>
    <property type="evidence" value="ECO:0007669"/>
    <property type="project" value="TreeGrafter"/>
</dbReference>
<dbReference type="Proteomes" id="UP000886523">
    <property type="component" value="Unassembled WGS sequence"/>
</dbReference>
<dbReference type="GO" id="GO:0003681">
    <property type="term" value="F:bent DNA binding"/>
    <property type="evidence" value="ECO:0007669"/>
    <property type="project" value="TreeGrafter"/>
</dbReference>
<accession>A0A9P6DUI4</accession>
<dbReference type="Pfam" id="PF12251">
    <property type="entry name" value="SNAPC3"/>
    <property type="match status" value="1"/>
</dbReference>
<dbReference type="GO" id="GO:0042796">
    <property type="term" value="P:snRNA transcription by RNA polymerase III"/>
    <property type="evidence" value="ECO:0007669"/>
    <property type="project" value="TreeGrafter"/>
</dbReference>
<dbReference type="PANTHER" id="PTHR13421:SF16">
    <property type="entry name" value="SNRNA-ACTIVATING PROTEIN COMPLEX SUBUNIT 3"/>
    <property type="match status" value="1"/>
</dbReference>
<comment type="caution">
    <text evidence="7">The sequence shown here is derived from an EMBL/GenBank/DDBJ whole genome shotgun (WGS) entry which is preliminary data.</text>
</comment>
<evidence type="ECO:0000256" key="5">
    <source>
        <dbReference type="ARBA" id="ARBA00023163"/>
    </source>
</evidence>
<dbReference type="GO" id="GO:0001006">
    <property type="term" value="F:RNA polymerase III type 3 promoter sequence-specific DNA binding"/>
    <property type="evidence" value="ECO:0007669"/>
    <property type="project" value="TreeGrafter"/>
</dbReference>
<keyword evidence="6" id="KW-0539">Nucleus</keyword>
<evidence type="ECO:0008006" key="9">
    <source>
        <dbReference type="Google" id="ProtNLM"/>
    </source>
</evidence>
<keyword evidence="4" id="KW-0238">DNA-binding</keyword>
<proteinExistence type="inferred from homology"/>
<dbReference type="GO" id="GO:0001046">
    <property type="term" value="F:core promoter sequence-specific DNA binding"/>
    <property type="evidence" value="ECO:0007669"/>
    <property type="project" value="TreeGrafter"/>
</dbReference>
<keyword evidence="3" id="KW-0805">Transcription regulation</keyword>
<dbReference type="GO" id="GO:0019185">
    <property type="term" value="C:snRNA-activating protein complex"/>
    <property type="evidence" value="ECO:0007669"/>
    <property type="project" value="TreeGrafter"/>
</dbReference>
<dbReference type="AlphaFoldDB" id="A0A9P6DUI4"/>
<gene>
    <name evidence="7" type="ORF">BS47DRAFT_1487381</name>
</gene>
<dbReference type="GO" id="GO:0042795">
    <property type="term" value="P:snRNA transcription by RNA polymerase II"/>
    <property type="evidence" value="ECO:0007669"/>
    <property type="project" value="TreeGrafter"/>
</dbReference>
<dbReference type="OrthoDB" id="3437960at2759"/>
<evidence type="ECO:0000256" key="4">
    <source>
        <dbReference type="ARBA" id="ARBA00023125"/>
    </source>
</evidence>